<proteinExistence type="inferred from homology"/>
<organism evidence="8 9">
    <name type="scientific">Chytriomyces confervae</name>
    <dbReference type="NCBI Taxonomy" id="246404"/>
    <lineage>
        <taxon>Eukaryota</taxon>
        <taxon>Fungi</taxon>
        <taxon>Fungi incertae sedis</taxon>
        <taxon>Chytridiomycota</taxon>
        <taxon>Chytridiomycota incertae sedis</taxon>
        <taxon>Chytridiomycetes</taxon>
        <taxon>Chytridiales</taxon>
        <taxon>Chytriomycetaceae</taxon>
        <taxon>Chytriomyces</taxon>
    </lineage>
</organism>
<dbReference type="GO" id="GO:0042254">
    <property type="term" value="P:ribosome biogenesis"/>
    <property type="evidence" value="ECO:0007669"/>
    <property type="project" value="InterPro"/>
</dbReference>
<dbReference type="STRING" id="246404.A0A507FKA6"/>
<evidence type="ECO:0000256" key="6">
    <source>
        <dbReference type="SAM" id="Phobius"/>
    </source>
</evidence>
<dbReference type="OrthoDB" id="10263185at2759"/>
<evidence type="ECO:0000256" key="5">
    <source>
        <dbReference type="SAM" id="MobiDB-lite"/>
    </source>
</evidence>
<dbReference type="Proteomes" id="UP000320333">
    <property type="component" value="Unassembled WGS sequence"/>
</dbReference>
<keyword evidence="4 6" id="KW-1133">Transmembrane helix</keyword>
<protein>
    <recommendedName>
        <fullName evidence="7">CCAAT-binding factor domain-containing protein</fullName>
    </recommendedName>
</protein>
<sequence length="534" mass="60109">MKEIATIAKEALASKTGLPGIVTLLDLMLIDGKNKNSTIHAASAASTHVFCKLFERKEFSKKTVNAMTDSEKKVASWLREHLDICTSRLTDLLASNEPSLQTFAVDCLLKIVREETINLMSSQKSDTEWVFENTIFSKLVNALCSKSKVNDKKDSRGVAITSHVVELLSTWDDLKLYFMRNLGKLAKSQPDSVDVSIAFEILSQLHSEKELTGNNWVTETTASKISSKKRKRSGKSHVKASSEDDSSNEEDEAATENILPPQSKTAHRKAFTDCWLAYLKIEMSMEVYKKILLVMHKTIIPRMTQPTLLIDFLTESYNAGGAVSLLALNGLFTLINQHNLDYPDFYQKLYTLLDENLLNVKYRSRFFRLLDLFLSSAYLPAYLVAAFVKRLSRLSLVASPSAVVIVIPFIYNLMKRHPAIITMIHQTEPSESEGDLFDMSENDPAKCHALESSLWELHSLHMHYLPSVSSLAGIFQEPLTKPFYDIEDFLDLAYSSLFDLEAKKELPEDVPMAPVMKKSENSGSMDFFVDVVAM</sequence>
<comment type="similarity">
    <text evidence="2">Belongs to the CBF/MAK21 family.</text>
</comment>
<dbReference type="InterPro" id="IPR027193">
    <property type="entry name" value="Noc4"/>
</dbReference>
<feature type="transmembrane region" description="Helical" evidence="6">
    <location>
        <begin position="394"/>
        <end position="414"/>
    </location>
</feature>
<dbReference type="InterPro" id="IPR016024">
    <property type="entry name" value="ARM-type_fold"/>
</dbReference>
<evidence type="ECO:0000313" key="9">
    <source>
        <dbReference type="Proteomes" id="UP000320333"/>
    </source>
</evidence>
<keyword evidence="9" id="KW-1185">Reference proteome</keyword>
<dbReference type="GO" id="GO:0032040">
    <property type="term" value="C:small-subunit processome"/>
    <property type="evidence" value="ECO:0007669"/>
    <property type="project" value="TreeGrafter"/>
</dbReference>
<dbReference type="PANTHER" id="PTHR12455:SF0">
    <property type="entry name" value="NUCLEOLAR COMPLEX PROTEIN 4 HOMOLOG"/>
    <property type="match status" value="1"/>
</dbReference>
<dbReference type="Pfam" id="PF03914">
    <property type="entry name" value="CBF"/>
    <property type="match status" value="1"/>
</dbReference>
<evidence type="ECO:0000313" key="8">
    <source>
        <dbReference type="EMBL" id="TPX76065.1"/>
    </source>
</evidence>
<evidence type="ECO:0000259" key="7">
    <source>
        <dbReference type="Pfam" id="PF03914"/>
    </source>
</evidence>
<dbReference type="GO" id="GO:0031965">
    <property type="term" value="C:nuclear membrane"/>
    <property type="evidence" value="ECO:0007669"/>
    <property type="project" value="UniProtKB-SubCell"/>
</dbReference>
<feature type="compositionally biased region" description="Acidic residues" evidence="5">
    <location>
        <begin position="243"/>
        <end position="254"/>
    </location>
</feature>
<evidence type="ECO:0000256" key="2">
    <source>
        <dbReference type="ARBA" id="ARBA00007797"/>
    </source>
</evidence>
<dbReference type="AlphaFoldDB" id="A0A507FKA6"/>
<feature type="region of interest" description="Disordered" evidence="5">
    <location>
        <begin position="222"/>
        <end position="260"/>
    </location>
</feature>
<evidence type="ECO:0000256" key="1">
    <source>
        <dbReference type="ARBA" id="ARBA00004232"/>
    </source>
</evidence>
<dbReference type="PANTHER" id="PTHR12455">
    <property type="entry name" value="NUCLEOLAR COMPLEX PROTEIN 4"/>
    <property type="match status" value="1"/>
</dbReference>
<comment type="subcellular location">
    <subcellularLocation>
        <location evidence="1">Nucleus membrane</location>
        <topology evidence="1">Multi-pass membrane protein</topology>
    </subcellularLocation>
</comment>
<dbReference type="GO" id="GO:0030692">
    <property type="term" value="C:Noc4p-Nop14p complex"/>
    <property type="evidence" value="ECO:0007669"/>
    <property type="project" value="TreeGrafter"/>
</dbReference>
<keyword evidence="3 6" id="KW-0812">Transmembrane</keyword>
<feature type="domain" description="CCAAT-binding factor" evidence="7">
    <location>
        <begin position="324"/>
        <end position="472"/>
    </location>
</feature>
<accession>A0A507FKA6</accession>
<evidence type="ECO:0000256" key="4">
    <source>
        <dbReference type="ARBA" id="ARBA00022989"/>
    </source>
</evidence>
<dbReference type="SUPFAM" id="SSF48371">
    <property type="entry name" value="ARM repeat"/>
    <property type="match status" value="1"/>
</dbReference>
<evidence type="ECO:0000256" key="3">
    <source>
        <dbReference type="ARBA" id="ARBA00022692"/>
    </source>
</evidence>
<feature type="compositionally biased region" description="Basic residues" evidence="5">
    <location>
        <begin position="226"/>
        <end position="238"/>
    </location>
</feature>
<reference evidence="8 9" key="1">
    <citation type="journal article" date="2019" name="Sci. Rep.">
        <title>Comparative genomics of chytrid fungi reveal insights into the obligate biotrophic and pathogenic lifestyle of Synchytrium endobioticum.</title>
        <authorList>
            <person name="van de Vossenberg B.T.L.H."/>
            <person name="Warris S."/>
            <person name="Nguyen H.D.T."/>
            <person name="van Gent-Pelzer M.P.E."/>
            <person name="Joly D.L."/>
            <person name="van de Geest H.C."/>
            <person name="Bonants P.J.M."/>
            <person name="Smith D.S."/>
            <person name="Levesque C.A."/>
            <person name="van der Lee T.A.J."/>
        </authorList>
    </citation>
    <scope>NUCLEOTIDE SEQUENCE [LARGE SCALE GENOMIC DNA]</scope>
    <source>
        <strain evidence="8 9">CBS 675.73</strain>
    </source>
</reference>
<dbReference type="InterPro" id="IPR005612">
    <property type="entry name" value="CCAAT-binding_factor"/>
</dbReference>
<gene>
    <name evidence="8" type="ORF">CcCBS67573_g02677</name>
</gene>
<keyword evidence="6" id="KW-0472">Membrane</keyword>
<name>A0A507FKA6_9FUNG</name>
<comment type="caution">
    <text evidence="8">The sequence shown here is derived from an EMBL/GenBank/DDBJ whole genome shotgun (WGS) entry which is preliminary data.</text>
</comment>
<feature type="transmembrane region" description="Helical" evidence="6">
    <location>
        <begin position="369"/>
        <end position="388"/>
    </location>
</feature>
<dbReference type="EMBL" id="QEAP01000059">
    <property type="protein sequence ID" value="TPX76065.1"/>
    <property type="molecule type" value="Genomic_DNA"/>
</dbReference>